<dbReference type="Proteomes" id="UP001189429">
    <property type="component" value="Unassembled WGS sequence"/>
</dbReference>
<reference evidence="2" key="1">
    <citation type="submission" date="2023-10" db="EMBL/GenBank/DDBJ databases">
        <authorList>
            <person name="Chen Y."/>
            <person name="Shah S."/>
            <person name="Dougan E. K."/>
            <person name="Thang M."/>
            <person name="Chan C."/>
        </authorList>
    </citation>
    <scope>NUCLEOTIDE SEQUENCE [LARGE SCALE GENOMIC DNA]</scope>
</reference>
<accession>A0ABN9QPG2</accession>
<protein>
    <recommendedName>
        <fullName evidence="4">MBD domain-containing protein</fullName>
    </recommendedName>
</protein>
<name>A0ABN9QPG2_9DINO</name>
<evidence type="ECO:0008006" key="4">
    <source>
        <dbReference type="Google" id="ProtNLM"/>
    </source>
</evidence>
<dbReference type="EMBL" id="CAUYUJ010003464">
    <property type="protein sequence ID" value="CAK0805462.1"/>
    <property type="molecule type" value="Genomic_DNA"/>
</dbReference>
<gene>
    <name evidence="2" type="ORF">PCOR1329_LOCUS11960</name>
</gene>
<feature type="region of interest" description="Disordered" evidence="1">
    <location>
        <begin position="135"/>
        <end position="186"/>
    </location>
</feature>
<evidence type="ECO:0000313" key="3">
    <source>
        <dbReference type="Proteomes" id="UP001189429"/>
    </source>
</evidence>
<proteinExistence type="predicted"/>
<evidence type="ECO:0000256" key="1">
    <source>
        <dbReference type="SAM" id="MobiDB-lite"/>
    </source>
</evidence>
<organism evidence="2 3">
    <name type="scientific">Prorocentrum cordatum</name>
    <dbReference type="NCBI Taxonomy" id="2364126"/>
    <lineage>
        <taxon>Eukaryota</taxon>
        <taxon>Sar</taxon>
        <taxon>Alveolata</taxon>
        <taxon>Dinophyceae</taxon>
        <taxon>Prorocentrales</taxon>
        <taxon>Prorocentraceae</taxon>
        <taxon>Prorocentrum</taxon>
    </lineage>
</organism>
<feature type="region of interest" description="Disordered" evidence="1">
    <location>
        <begin position="15"/>
        <end position="54"/>
    </location>
</feature>
<feature type="non-terminal residue" evidence="2">
    <location>
        <position position="1"/>
    </location>
</feature>
<keyword evidence="3" id="KW-1185">Reference proteome</keyword>
<feature type="non-terminal residue" evidence="2">
    <location>
        <position position="186"/>
    </location>
</feature>
<comment type="caution">
    <text evidence="2">The sequence shown here is derived from an EMBL/GenBank/DDBJ whole genome shotgun (WGS) entry which is preliminary data.</text>
</comment>
<evidence type="ECO:0000313" key="2">
    <source>
        <dbReference type="EMBL" id="CAK0805462.1"/>
    </source>
</evidence>
<sequence length="186" mass="21543">KQVLSLRHAVRIDAQERNADEDEAVSHWDQRQLSEERNRREREARREQREQERRLGEEVAAMAFRRRYGPLLPEVVAALKGWKERRKPHTGYVCLGPDRQEFNSLEEVESFFGRRLKDDGGCPEIDAAFKQVQTGKQMFRVRPAATEEPRQPQHRRRGPPCSPPSAFKRLRRKGGGSPPSGPPEAR</sequence>